<feature type="region of interest" description="Disordered" evidence="2">
    <location>
        <begin position="171"/>
        <end position="216"/>
    </location>
</feature>
<proteinExistence type="predicted"/>
<dbReference type="EMBL" id="KZ451980">
    <property type="protein sequence ID" value="PKA55372.1"/>
    <property type="molecule type" value="Genomic_DNA"/>
</dbReference>
<dbReference type="PANTHER" id="PTHR36339">
    <property type="entry name" value="F23A5.5"/>
    <property type="match status" value="1"/>
</dbReference>
<feature type="coiled-coil region" evidence="1">
    <location>
        <begin position="107"/>
        <end position="160"/>
    </location>
</feature>
<organism evidence="4 5">
    <name type="scientific">Apostasia shenzhenica</name>
    <dbReference type="NCBI Taxonomy" id="1088818"/>
    <lineage>
        <taxon>Eukaryota</taxon>
        <taxon>Viridiplantae</taxon>
        <taxon>Streptophyta</taxon>
        <taxon>Embryophyta</taxon>
        <taxon>Tracheophyta</taxon>
        <taxon>Spermatophyta</taxon>
        <taxon>Magnoliopsida</taxon>
        <taxon>Liliopsida</taxon>
        <taxon>Asparagales</taxon>
        <taxon>Orchidaceae</taxon>
        <taxon>Apostasioideae</taxon>
        <taxon>Apostasia</taxon>
    </lineage>
</organism>
<evidence type="ECO:0000313" key="5">
    <source>
        <dbReference type="Proteomes" id="UP000236161"/>
    </source>
</evidence>
<dbReference type="AlphaFoldDB" id="A0A2I0AII4"/>
<evidence type="ECO:0000256" key="2">
    <source>
        <dbReference type="SAM" id="MobiDB-lite"/>
    </source>
</evidence>
<accession>A0A2I0AII4</accession>
<protein>
    <submittedName>
        <fullName evidence="4">Uncharacterized protein</fullName>
    </submittedName>
</protein>
<keyword evidence="3" id="KW-1133">Transmembrane helix</keyword>
<dbReference type="Proteomes" id="UP000236161">
    <property type="component" value="Unassembled WGS sequence"/>
</dbReference>
<dbReference type="PANTHER" id="PTHR36339:SF2">
    <property type="entry name" value="F23A5.5"/>
    <property type="match status" value="1"/>
</dbReference>
<keyword evidence="3" id="KW-0812">Transmembrane</keyword>
<feature type="transmembrane region" description="Helical" evidence="3">
    <location>
        <begin position="86"/>
        <end position="105"/>
    </location>
</feature>
<keyword evidence="5" id="KW-1185">Reference proteome</keyword>
<sequence length="216" mass="24043">MIFGNCGVPPSLFRYRFILIRFKPFSNSSQTGCSGSSPGSDKQLSVAEEAAAREEAYRQVHNLDFKTAAKILFTTPPKRKKFGIDFHLVQLFFTCMPSLAVYLVAQYARYEIRRMEAEAEQKKIQAEELKAKEIESDPNKEGSETELGKVKVRLDALEEAVKEIVDVNKKKVIPSDSSSNQEVPPSDKGSHAIPTDNGKIQNKNTDKIETASSPEG</sequence>
<dbReference type="OrthoDB" id="2021107at2759"/>
<name>A0A2I0AII4_9ASPA</name>
<gene>
    <name evidence="4" type="ORF">AXF42_Ash004011</name>
</gene>
<keyword evidence="1" id="KW-0175">Coiled coil</keyword>
<dbReference type="STRING" id="1088818.A0A2I0AII4"/>
<keyword evidence="3" id="KW-0472">Membrane</keyword>
<reference evidence="4 5" key="1">
    <citation type="journal article" date="2017" name="Nature">
        <title>The Apostasia genome and the evolution of orchids.</title>
        <authorList>
            <person name="Zhang G.Q."/>
            <person name="Liu K.W."/>
            <person name="Li Z."/>
            <person name="Lohaus R."/>
            <person name="Hsiao Y.Y."/>
            <person name="Niu S.C."/>
            <person name="Wang J.Y."/>
            <person name="Lin Y.C."/>
            <person name="Xu Q."/>
            <person name="Chen L.J."/>
            <person name="Yoshida K."/>
            <person name="Fujiwara S."/>
            <person name="Wang Z.W."/>
            <person name="Zhang Y.Q."/>
            <person name="Mitsuda N."/>
            <person name="Wang M."/>
            <person name="Liu G.H."/>
            <person name="Pecoraro L."/>
            <person name="Huang H.X."/>
            <person name="Xiao X.J."/>
            <person name="Lin M."/>
            <person name="Wu X.Y."/>
            <person name="Wu W.L."/>
            <person name="Chen Y.Y."/>
            <person name="Chang S.B."/>
            <person name="Sakamoto S."/>
            <person name="Ohme-Takagi M."/>
            <person name="Yagi M."/>
            <person name="Zeng S.J."/>
            <person name="Shen C.Y."/>
            <person name="Yeh C.M."/>
            <person name="Luo Y.B."/>
            <person name="Tsai W.C."/>
            <person name="Van de Peer Y."/>
            <person name="Liu Z.J."/>
        </authorList>
    </citation>
    <scope>NUCLEOTIDE SEQUENCE [LARGE SCALE GENOMIC DNA]</scope>
    <source>
        <strain evidence="5">cv. Shenzhen</strain>
        <tissue evidence="4">Stem</tissue>
    </source>
</reference>
<evidence type="ECO:0000256" key="3">
    <source>
        <dbReference type="SAM" id="Phobius"/>
    </source>
</evidence>
<evidence type="ECO:0000256" key="1">
    <source>
        <dbReference type="SAM" id="Coils"/>
    </source>
</evidence>
<evidence type="ECO:0000313" key="4">
    <source>
        <dbReference type="EMBL" id="PKA55372.1"/>
    </source>
</evidence>